<evidence type="ECO:0000256" key="4">
    <source>
        <dbReference type="ARBA" id="ARBA00023163"/>
    </source>
</evidence>
<dbReference type="CDD" id="cd12148">
    <property type="entry name" value="fungal_TF_MHR"/>
    <property type="match status" value="1"/>
</dbReference>
<evidence type="ECO:0000256" key="1">
    <source>
        <dbReference type="ARBA" id="ARBA00004123"/>
    </source>
</evidence>
<evidence type="ECO:0000259" key="7">
    <source>
        <dbReference type="SMART" id="SM00906"/>
    </source>
</evidence>
<dbReference type="PANTHER" id="PTHR46910:SF37">
    <property type="entry name" value="ZN(II)2CYS6 TRANSCRIPTION FACTOR (EUROFUNG)"/>
    <property type="match status" value="1"/>
</dbReference>
<evidence type="ECO:0000256" key="6">
    <source>
        <dbReference type="SAM" id="MobiDB-lite"/>
    </source>
</evidence>
<proteinExistence type="predicted"/>
<reference evidence="8 9" key="2">
    <citation type="submission" date="2021-10" db="EMBL/GenBank/DDBJ databases">
        <authorList>
            <person name="Piombo E."/>
        </authorList>
    </citation>
    <scope>NUCLEOTIDE SEQUENCE [LARGE SCALE GENOMIC DNA]</scope>
</reference>
<dbReference type="GO" id="GO:0005634">
    <property type="term" value="C:nucleus"/>
    <property type="evidence" value="ECO:0007669"/>
    <property type="project" value="UniProtKB-SubCell"/>
</dbReference>
<dbReference type="PANTHER" id="PTHR46910">
    <property type="entry name" value="TRANSCRIPTION FACTOR PDR1"/>
    <property type="match status" value="1"/>
</dbReference>
<protein>
    <recommendedName>
        <fullName evidence="7">Xylanolytic transcriptional activator regulatory domain-containing protein</fullName>
    </recommendedName>
</protein>
<dbReference type="InterPro" id="IPR050987">
    <property type="entry name" value="AtrR-like"/>
</dbReference>
<dbReference type="InterPro" id="IPR007219">
    <property type="entry name" value="XnlR_reg_dom"/>
</dbReference>
<keyword evidence="3" id="KW-0238">DNA-binding</keyword>
<accession>A0A9N9ZJ48</accession>
<evidence type="ECO:0000313" key="8">
    <source>
        <dbReference type="EMBL" id="CAH0057497.1"/>
    </source>
</evidence>
<organism evidence="8 9">
    <name type="scientific">Clonostachys solani</name>
    <dbReference type="NCBI Taxonomy" id="160281"/>
    <lineage>
        <taxon>Eukaryota</taxon>
        <taxon>Fungi</taxon>
        <taxon>Dikarya</taxon>
        <taxon>Ascomycota</taxon>
        <taxon>Pezizomycotina</taxon>
        <taxon>Sordariomycetes</taxon>
        <taxon>Hypocreomycetidae</taxon>
        <taxon>Hypocreales</taxon>
        <taxon>Bionectriaceae</taxon>
        <taxon>Clonostachys</taxon>
    </lineage>
</organism>
<evidence type="ECO:0000256" key="2">
    <source>
        <dbReference type="ARBA" id="ARBA00023015"/>
    </source>
</evidence>
<keyword evidence="4" id="KW-0804">Transcription</keyword>
<dbReference type="OrthoDB" id="2123952at2759"/>
<dbReference type="EMBL" id="CABFOC020000074">
    <property type="protein sequence ID" value="CAH0057497.1"/>
    <property type="molecule type" value="Genomic_DNA"/>
</dbReference>
<keyword evidence="9" id="KW-1185">Reference proteome</keyword>
<dbReference type="SMART" id="SM00906">
    <property type="entry name" value="Fungal_trans"/>
    <property type="match status" value="1"/>
</dbReference>
<dbReference type="GO" id="GO:0003700">
    <property type="term" value="F:DNA-binding transcription factor activity"/>
    <property type="evidence" value="ECO:0007669"/>
    <property type="project" value="InterPro"/>
</dbReference>
<keyword evidence="2" id="KW-0805">Transcription regulation</keyword>
<name>A0A9N9ZJ48_9HYPO</name>
<comment type="subcellular location">
    <subcellularLocation>
        <location evidence="1">Nucleus</location>
    </subcellularLocation>
</comment>
<sequence>MGAFLRAPTAPLTPSHASGLRETPSQLAPVDVEVCTFADGVPVPVSDSAVSSNLLTHRSPAVSGNRTSPEPSAVPKDDECLRMEIQAGERYPLPPLEEVEQLFDFFFVNFNNFFPIFDYTRAMGMLHDWYLSCPNLRDESTWAVINIIIALGLQFKPPTHPAFTTLEDSTVYVANAQSILDKLVMRVSDCIGIQVLLGLVVYFQKSLDRGPAQVLIASTIKLAFRLRLHMAQFGLDLPPKDVMERKRLFWAAYVLDRDVSMRVRDPYILQDHDFDVSPIEHVIRDEVAFDLDLLIDAAEFNYFRCRADLAFIQGKTHDWINSVNAERLVDYQKWEKRELLWTMLNEWMMAIPQPYQPSNLETLDSPAEQAFISLYITRFRTICGIEKVFSHHTEWISGLIEYSVKWSADGQTASKSAQSPLPNHWKDLVESARTIMLLFRRVPKFYNGLLGNLCCAYCSALLIMVANKLVLPEVHVAGQPQLDEALIVEGIEYMEAKYEVVAAPSLKAVSRACRELNRRADAAVGATKSKTQDSQMMPFGSALAPKTFQTLVFEPCGPLPEAELQSAFTFKMWDP</sequence>
<comment type="caution">
    <text evidence="8">The sequence shown here is derived from an EMBL/GenBank/DDBJ whole genome shotgun (WGS) entry which is preliminary data.</text>
</comment>
<reference evidence="9" key="1">
    <citation type="submission" date="2019-06" db="EMBL/GenBank/DDBJ databases">
        <authorList>
            <person name="Broberg M."/>
        </authorList>
    </citation>
    <scope>NUCLEOTIDE SEQUENCE [LARGE SCALE GENOMIC DNA]</scope>
</reference>
<dbReference type="AlphaFoldDB" id="A0A9N9ZJ48"/>
<dbReference type="GO" id="GO:0003677">
    <property type="term" value="F:DNA binding"/>
    <property type="evidence" value="ECO:0007669"/>
    <property type="project" value="UniProtKB-KW"/>
</dbReference>
<dbReference type="GO" id="GO:0006351">
    <property type="term" value="P:DNA-templated transcription"/>
    <property type="evidence" value="ECO:0007669"/>
    <property type="project" value="InterPro"/>
</dbReference>
<gene>
    <name evidence="8" type="ORF">CSOL1703_00007278</name>
</gene>
<keyword evidence="5" id="KW-0539">Nucleus</keyword>
<evidence type="ECO:0000313" key="9">
    <source>
        <dbReference type="Proteomes" id="UP000775872"/>
    </source>
</evidence>
<evidence type="ECO:0000256" key="5">
    <source>
        <dbReference type="ARBA" id="ARBA00023242"/>
    </source>
</evidence>
<evidence type="ECO:0000256" key="3">
    <source>
        <dbReference type="ARBA" id="ARBA00023125"/>
    </source>
</evidence>
<dbReference type="Proteomes" id="UP000775872">
    <property type="component" value="Unassembled WGS sequence"/>
</dbReference>
<dbReference type="GO" id="GO:0008270">
    <property type="term" value="F:zinc ion binding"/>
    <property type="evidence" value="ECO:0007669"/>
    <property type="project" value="InterPro"/>
</dbReference>
<feature type="domain" description="Xylanolytic transcriptional activator regulatory" evidence="7">
    <location>
        <begin position="212"/>
        <end position="286"/>
    </location>
</feature>
<dbReference type="Pfam" id="PF04082">
    <property type="entry name" value="Fungal_trans"/>
    <property type="match status" value="1"/>
</dbReference>
<feature type="region of interest" description="Disordered" evidence="6">
    <location>
        <begin position="1"/>
        <end position="22"/>
    </location>
</feature>